<protein>
    <recommendedName>
        <fullName evidence="4">CSLREA domain-containing protein</fullName>
    </recommendedName>
</protein>
<keyword evidence="3" id="KW-1185">Reference proteome</keyword>
<keyword evidence="1" id="KW-0732">Signal</keyword>
<evidence type="ECO:0000313" key="2">
    <source>
        <dbReference type="EMBL" id="KAA9131601.1"/>
    </source>
</evidence>
<reference evidence="2 3" key="1">
    <citation type="submission" date="2019-09" db="EMBL/GenBank/DDBJ databases">
        <title>Wenzhouxiangella sp. Genome sequencing and assembly.</title>
        <authorList>
            <person name="Zhang R."/>
        </authorList>
    </citation>
    <scope>NUCLEOTIDE SEQUENCE [LARGE SCALE GENOMIC DNA]</scope>
    <source>
        <strain evidence="2 3">W260</strain>
    </source>
</reference>
<dbReference type="RefSeq" id="WP_150864255.1">
    <property type="nucleotide sequence ID" value="NZ_VYXP01000005.1"/>
</dbReference>
<proteinExistence type="predicted"/>
<gene>
    <name evidence="2" type="ORF">F3N42_09810</name>
</gene>
<dbReference type="EMBL" id="VYXP01000005">
    <property type="protein sequence ID" value="KAA9131601.1"/>
    <property type="molecule type" value="Genomic_DNA"/>
</dbReference>
<dbReference type="AlphaFoldDB" id="A0A5N0TA02"/>
<feature type="chain" id="PRO_5024292337" description="CSLREA domain-containing protein" evidence="1">
    <location>
        <begin position="26"/>
        <end position="497"/>
    </location>
</feature>
<dbReference type="SUPFAM" id="SSF51126">
    <property type="entry name" value="Pectin lyase-like"/>
    <property type="match status" value="1"/>
</dbReference>
<evidence type="ECO:0000313" key="3">
    <source>
        <dbReference type="Proteomes" id="UP000325372"/>
    </source>
</evidence>
<feature type="signal peptide" evidence="1">
    <location>
        <begin position="1"/>
        <end position="25"/>
    </location>
</feature>
<evidence type="ECO:0000256" key="1">
    <source>
        <dbReference type="SAM" id="SignalP"/>
    </source>
</evidence>
<name>A0A5N0TA02_9GAMM</name>
<dbReference type="Proteomes" id="UP000325372">
    <property type="component" value="Unassembled WGS sequence"/>
</dbReference>
<organism evidence="2 3">
    <name type="scientific">Marinihelvus fidelis</name>
    <dbReference type="NCBI Taxonomy" id="2613842"/>
    <lineage>
        <taxon>Bacteria</taxon>
        <taxon>Pseudomonadati</taxon>
        <taxon>Pseudomonadota</taxon>
        <taxon>Gammaproteobacteria</taxon>
        <taxon>Chromatiales</taxon>
        <taxon>Wenzhouxiangellaceae</taxon>
        <taxon>Marinihelvus</taxon>
    </lineage>
</organism>
<sequence length="497" mass="50849">MNFARTVIVSFLFVAGVFAPVIVSAATITVEAGDNQGLIDAINTANANGEETTISLVPDADGNTEFVFDMPYQSTGSALPVITSPIDIVVVSDVPGEAGRMTFRRAAGAPEFRAIHFEGMAGNTPSSVHIFDINIVDFSAGTEGGGAILVSGSGALFLVSATLAGNDSSGNGGALRATGQTLVRTVGVRFVDNHANQVGGSISLEGNSQGQVVSSRFENNRAGVFGCDINVASGGIGNGFTVLQLQNSIFEASCNNVTVENPLGEIEAKGNTFFGTGEAFDSTDIVHVLGNIFDLEPPQPSSSQGAQGRGAPVTKALCNDFGIGEFVSLGYNIATVDGCGLDDPTDQVNTDPGLVIGQDGLPVPGPSSPAIESGASEVVVVDGSELASLPCGYVDMTGLGRPQDADGDGEFVCDRGAVEMAGTGMVSAGHSGAFYNSARNGEGNYVEILNDELAVVYTFSYRPDGSGPSWFVGAGEIRGNSIVIDELQRPTGTSFGA</sequence>
<comment type="caution">
    <text evidence="2">The sequence shown here is derived from an EMBL/GenBank/DDBJ whole genome shotgun (WGS) entry which is preliminary data.</text>
</comment>
<evidence type="ECO:0008006" key="4">
    <source>
        <dbReference type="Google" id="ProtNLM"/>
    </source>
</evidence>
<dbReference type="InterPro" id="IPR011050">
    <property type="entry name" value="Pectin_lyase_fold/virulence"/>
</dbReference>
<accession>A0A5N0TA02</accession>